<dbReference type="GO" id="GO:0016567">
    <property type="term" value="P:protein ubiquitination"/>
    <property type="evidence" value="ECO:0007669"/>
    <property type="project" value="UniProtKB-UniPathway"/>
</dbReference>
<dbReference type="Gene3D" id="1.20.1280.50">
    <property type="match status" value="1"/>
</dbReference>
<keyword evidence="2" id="KW-0833">Ubl conjugation pathway</keyword>
<reference evidence="4 5" key="1">
    <citation type="journal article" date="2016" name="Sci. Rep.">
        <title>Penicillium arizonense, a new, genome sequenced fungal species, reveals a high chemical diversity in secreted metabolites.</title>
        <authorList>
            <person name="Grijseels S."/>
            <person name="Nielsen J.C."/>
            <person name="Randelovic M."/>
            <person name="Nielsen J."/>
            <person name="Nielsen K.F."/>
            <person name="Workman M."/>
            <person name="Frisvad J.C."/>
        </authorList>
    </citation>
    <scope>NUCLEOTIDE SEQUENCE [LARGE SCALE GENOMIC DNA]</scope>
    <source>
        <strain evidence="4 5">CBS 141311</strain>
    </source>
</reference>
<comment type="pathway">
    <text evidence="1">Protein modification; protein ubiquitination.</text>
</comment>
<dbReference type="SUPFAM" id="SSF81383">
    <property type="entry name" value="F-box domain"/>
    <property type="match status" value="1"/>
</dbReference>
<accession>A0A1F5LZE4</accession>
<evidence type="ECO:0000256" key="1">
    <source>
        <dbReference type="ARBA" id="ARBA00004906"/>
    </source>
</evidence>
<dbReference type="InterPro" id="IPR036047">
    <property type="entry name" value="F-box-like_dom_sf"/>
</dbReference>
<dbReference type="InterPro" id="IPR001810">
    <property type="entry name" value="F-box_dom"/>
</dbReference>
<dbReference type="AlphaFoldDB" id="A0A1F5LZE4"/>
<feature type="domain" description="F-box" evidence="3">
    <location>
        <begin position="33"/>
        <end position="79"/>
    </location>
</feature>
<dbReference type="GeneID" id="34571802"/>
<dbReference type="InterPro" id="IPR045048">
    <property type="entry name" value="FBXO31/39"/>
</dbReference>
<dbReference type="Pfam" id="PF12937">
    <property type="entry name" value="F-box-like"/>
    <property type="match status" value="1"/>
</dbReference>
<evidence type="ECO:0000256" key="2">
    <source>
        <dbReference type="ARBA" id="ARBA00022786"/>
    </source>
</evidence>
<dbReference type="Pfam" id="PF12014">
    <property type="entry name" value="Cyclin_D1_bind"/>
    <property type="match status" value="1"/>
</dbReference>
<proteinExistence type="predicted"/>
<dbReference type="PANTHER" id="PTHR10706">
    <property type="entry name" value="F-BOX FAMILY PROTEIN"/>
    <property type="match status" value="1"/>
</dbReference>
<dbReference type="RefSeq" id="XP_022493918.1">
    <property type="nucleotide sequence ID" value="XM_022627068.1"/>
</dbReference>
<dbReference type="PANTHER" id="PTHR10706:SF130">
    <property type="entry name" value="F-BOX ONLY PROTEIN 31"/>
    <property type="match status" value="1"/>
</dbReference>
<name>A0A1F5LZE4_PENAI</name>
<evidence type="ECO:0000313" key="5">
    <source>
        <dbReference type="Proteomes" id="UP000177622"/>
    </source>
</evidence>
<protein>
    <recommendedName>
        <fullName evidence="3">F-box domain-containing protein</fullName>
    </recommendedName>
</protein>
<evidence type="ECO:0000313" key="4">
    <source>
        <dbReference type="EMBL" id="OGE58495.1"/>
    </source>
</evidence>
<comment type="caution">
    <text evidence="4">The sequence shown here is derived from an EMBL/GenBank/DDBJ whole genome shotgun (WGS) entry which is preliminary data.</text>
</comment>
<dbReference type="OrthoDB" id="722566at2759"/>
<dbReference type="CDD" id="cd22117">
    <property type="entry name" value="F-box_FBXL4"/>
    <property type="match status" value="1"/>
</dbReference>
<dbReference type="EMBL" id="LXJU01000001">
    <property type="protein sequence ID" value="OGE58495.1"/>
    <property type="molecule type" value="Genomic_DNA"/>
</dbReference>
<gene>
    <name evidence="4" type="ORF">PENARI_c001G11922</name>
</gene>
<organism evidence="4 5">
    <name type="scientific">Penicillium arizonense</name>
    <dbReference type="NCBI Taxonomy" id="1835702"/>
    <lineage>
        <taxon>Eukaryota</taxon>
        <taxon>Fungi</taxon>
        <taxon>Dikarya</taxon>
        <taxon>Ascomycota</taxon>
        <taxon>Pezizomycotina</taxon>
        <taxon>Eurotiomycetes</taxon>
        <taxon>Eurotiomycetidae</taxon>
        <taxon>Eurotiales</taxon>
        <taxon>Aspergillaceae</taxon>
        <taxon>Penicillium</taxon>
    </lineage>
</organism>
<dbReference type="PROSITE" id="PS50181">
    <property type="entry name" value="FBOX"/>
    <property type="match status" value="1"/>
</dbReference>
<dbReference type="UniPathway" id="UPA00143"/>
<keyword evidence="5" id="KW-1185">Reference proteome</keyword>
<dbReference type="STRING" id="1835702.A0A1F5LZE4"/>
<evidence type="ECO:0000259" key="3">
    <source>
        <dbReference type="PROSITE" id="PS50181"/>
    </source>
</evidence>
<sequence>MEDDTSSGTYQSDLVSDQSSLYVLADEQLSRSSCWFLKLPPEIIHSILSYLSAPDLARASATCRALVDHGSSDLLWAGLVNARLPSPIEDPGVFQSFRRLYLAYHPCWFIPQHKIWFADSENTGSVILARYDNRRGVIEAYRIVAERGTPSFDVWRSNPDVIIQSFDPNVRLWLDDPVLFLKDPEPFSSTAQIQALSSLPKERRMPMALEAQHVYSAISFCSATKPQSDDFWPPSIIPSNSRVSRDLRDHPGEPGRPQVPNYLSELSEHAFRLRKWANYLHVFSSDPREATVTYSNLDPSLYTPTKAKPYQGIWVGDYSAHGCEFLLFRQIDPSNESEGPDEVMDMDLPNADIVQQGRLEAIKLTGDPNVPRGQYSFIAEDIGPNGLIRVATDEPFVGSRIVHCGGHVAGLGFRDDCYIKSQLILISPDFVAHYWEEMGHISYFRRVDIDYLLKT</sequence>
<dbReference type="Proteomes" id="UP000177622">
    <property type="component" value="Unassembled WGS sequence"/>
</dbReference>